<dbReference type="Pfam" id="PF04055">
    <property type="entry name" value="Radical_SAM"/>
    <property type="match status" value="1"/>
</dbReference>
<dbReference type="NCBIfam" id="TIGR00539">
    <property type="entry name" value="hemN_rel"/>
    <property type="match status" value="1"/>
</dbReference>
<comment type="similarity">
    <text evidence="1">Belongs to the anaerobic coproporphyrinogen-III oxidase family. HemW subfamily.</text>
</comment>
<comment type="subcellular location">
    <subcellularLocation>
        <location evidence="9">Cytoplasm</location>
    </subcellularLocation>
</comment>
<dbReference type="GO" id="GO:0051539">
    <property type="term" value="F:4 iron, 4 sulfur cluster binding"/>
    <property type="evidence" value="ECO:0007669"/>
    <property type="project" value="UniProtKB-UniRule"/>
</dbReference>
<dbReference type="PROSITE" id="PS51918">
    <property type="entry name" value="RADICAL_SAM"/>
    <property type="match status" value="1"/>
</dbReference>
<evidence type="ECO:0000256" key="6">
    <source>
        <dbReference type="ARBA" id="ARBA00023004"/>
    </source>
</evidence>
<dbReference type="GO" id="GO:0006779">
    <property type="term" value="P:porphyrin-containing compound biosynthetic process"/>
    <property type="evidence" value="ECO:0007669"/>
    <property type="project" value="InterPro"/>
</dbReference>
<feature type="domain" description="Radical SAM core" evidence="11">
    <location>
        <begin position="38"/>
        <end position="285"/>
    </location>
</feature>
<protein>
    <recommendedName>
        <fullName evidence="2 9">Heme chaperone HemW</fullName>
    </recommendedName>
</protein>
<dbReference type="InterPro" id="IPR058240">
    <property type="entry name" value="rSAM_sf"/>
</dbReference>
<evidence type="ECO:0000256" key="9">
    <source>
        <dbReference type="RuleBase" id="RU364116"/>
    </source>
</evidence>
<evidence type="ECO:0000313" key="12">
    <source>
        <dbReference type="EMBL" id="RPF20592.1"/>
    </source>
</evidence>
<evidence type="ECO:0000256" key="7">
    <source>
        <dbReference type="ARBA" id="ARBA00023014"/>
    </source>
</evidence>
<keyword evidence="3 9" id="KW-0349">Heme</keyword>
<dbReference type="Proteomes" id="UP000280501">
    <property type="component" value="Unassembled WGS sequence"/>
</dbReference>
<dbReference type="SUPFAM" id="SSF102114">
    <property type="entry name" value="Radical SAM enzymes"/>
    <property type="match status" value="1"/>
</dbReference>
<keyword evidence="9" id="KW-0963">Cytoplasm</keyword>
<gene>
    <name evidence="12" type="ORF">EDD34_1189</name>
</gene>
<sequence>MPALPDGVPVPDDGALPDWVGSPRSGVNGVRDGDDGRDRAGRPFGVYVHVPFCSVRCGYCDFNTYTAAELGGGASQVAYADTALREVGLAAKVLADAGLPERAVSTVFFGGGTPTMLPAGDLVRLLDGVRDAWGLAPGAEVTTEANPDSVTPSYLEALAAAGFTRVSFGMQSAVPSVLATLERTHDPARIPDVVRWARDAGLRVSLDLIYGTPGETLADWRASLEVAIATGVDHVSAYALVVEPGTKMAAQVRRGQLTLPDEDDQAAKYELADELLTAAGLGWYEVSNWARTADDTCRHNLAYWRGHDWWGIGPGAHSYVAAAPVAEPAGVTDYDDGGAGDDGATRDGVGALAGVRWWNVKHPRRYAAALEAGGSPGAGRELLTADEAYLERVMLGVRLAEGLDLGVLRPAGRRAVAGLVARGLLDGAAAIGAGDVAPRAVLTLRGRLLADAVVRELTA</sequence>
<evidence type="ECO:0000256" key="5">
    <source>
        <dbReference type="ARBA" id="ARBA00022723"/>
    </source>
</evidence>
<organism evidence="12 13">
    <name type="scientific">Myceligenerans xiligouense</name>
    <dbReference type="NCBI Taxonomy" id="253184"/>
    <lineage>
        <taxon>Bacteria</taxon>
        <taxon>Bacillati</taxon>
        <taxon>Actinomycetota</taxon>
        <taxon>Actinomycetes</taxon>
        <taxon>Micrococcales</taxon>
        <taxon>Promicromonosporaceae</taxon>
        <taxon>Myceligenerans</taxon>
    </lineage>
</organism>
<name>A0A3N4Z5S2_9MICO</name>
<reference evidence="12 13" key="1">
    <citation type="submission" date="2018-11" db="EMBL/GenBank/DDBJ databases">
        <title>Sequencing the genomes of 1000 actinobacteria strains.</title>
        <authorList>
            <person name="Klenk H.-P."/>
        </authorList>
    </citation>
    <scope>NUCLEOTIDE SEQUENCE [LARGE SCALE GENOMIC DNA]</scope>
    <source>
        <strain evidence="12 13">DSM 15700</strain>
    </source>
</reference>
<comment type="caution">
    <text evidence="12">The sequence shown here is derived from an EMBL/GenBank/DDBJ whole genome shotgun (WGS) entry which is preliminary data.</text>
</comment>
<keyword evidence="7 9" id="KW-0411">Iron-sulfur</keyword>
<evidence type="ECO:0000256" key="1">
    <source>
        <dbReference type="ARBA" id="ARBA00006100"/>
    </source>
</evidence>
<dbReference type="PANTHER" id="PTHR13932:SF5">
    <property type="entry name" value="RADICAL S-ADENOSYL METHIONINE DOMAIN-CONTAINING PROTEIN 1, MITOCHONDRIAL"/>
    <property type="match status" value="1"/>
</dbReference>
<evidence type="ECO:0000256" key="3">
    <source>
        <dbReference type="ARBA" id="ARBA00022617"/>
    </source>
</evidence>
<keyword evidence="5 9" id="KW-0479">Metal-binding</keyword>
<feature type="region of interest" description="Disordered" evidence="10">
    <location>
        <begin position="1"/>
        <end position="36"/>
    </location>
</feature>
<dbReference type="Gene3D" id="3.20.20.70">
    <property type="entry name" value="Aldolase class I"/>
    <property type="match status" value="1"/>
</dbReference>
<comment type="function">
    <text evidence="9">Probably acts as a heme chaperone, transferring heme to an unknown acceptor. Binds one molecule of heme per monomer, possibly covalently. Binds 1 [4Fe-4S] cluster. The cluster is coordinated with 3 cysteines and an exchangeable S-adenosyl-L-methionine.</text>
</comment>
<dbReference type="SMART" id="SM00729">
    <property type="entry name" value="Elp3"/>
    <property type="match status" value="1"/>
</dbReference>
<dbReference type="AlphaFoldDB" id="A0A3N4Z5S2"/>
<evidence type="ECO:0000256" key="10">
    <source>
        <dbReference type="SAM" id="MobiDB-lite"/>
    </source>
</evidence>
<evidence type="ECO:0000313" key="13">
    <source>
        <dbReference type="Proteomes" id="UP000280501"/>
    </source>
</evidence>
<dbReference type="InterPro" id="IPR034505">
    <property type="entry name" value="Coproporphyrinogen-III_oxidase"/>
</dbReference>
<dbReference type="PANTHER" id="PTHR13932">
    <property type="entry name" value="COPROPORPHYRINIGEN III OXIDASE"/>
    <property type="match status" value="1"/>
</dbReference>
<keyword evidence="4 9" id="KW-0949">S-adenosyl-L-methionine</keyword>
<evidence type="ECO:0000256" key="2">
    <source>
        <dbReference type="ARBA" id="ARBA00017228"/>
    </source>
</evidence>
<proteinExistence type="inferred from homology"/>
<dbReference type="InterPro" id="IPR004559">
    <property type="entry name" value="HemW-like"/>
</dbReference>
<dbReference type="SFLD" id="SFLDS00029">
    <property type="entry name" value="Radical_SAM"/>
    <property type="match status" value="1"/>
</dbReference>
<keyword evidence="8 9" id="KW-0143">Chaperone</keyword>
<evidence type="ECO:0000256" key="4">
    <source>
        <dbReference type="ARBA" id="ARBA00022691"/>
    </source>
</evidence>
<keyword evidence="9" id="KW-0004">4Fe-4S</keyword>
<dbReference type="SFLD" id="SFLDG01065">
    <property type="entry name" value="anaerobic_coproporphyrinogen-I"/>
    <property type="match status" value="1"/>
</dbReference>
<dbReference type="GO" id="GO:0046872">
    <property type="term" value="F:metal ion binding"/>
    <property type="evidence" value="ECO:0007669"/>
    <property type="project" value="UniProtKB-UniRule"/>
</dbReference>
<evidence type="ECO:0000256" key="8">
    <source>
        <dbReference type="ARBA" id="ARBA00023186"/>
    </source>
</evidence>
<dbReference type="OrthoDB" id="9808022at2"/>
<keyword evidence="6 9" id="KW-0408">Iron</keyword>
<accession>A0A3N4Z5S2</accession>
<dbReference type="SFLD" id="SFLDF00562">
    <property type="entry name" value="HemN-like__clustered_with_heat"/>
    <property type="match status" value="1"/>
</dbReference>
<dbReference type="EMBL" id="RKQZ01000001">
    <property type="protein sequence ID" value="RPF20592.1"/>
    <property type="molecule type" value="Genomic_DNA"/>
</dbReference>
<dbReference type="InterPro" id="IPR007197">
    <property type="entry name" value="rSAM"/>
</dbReference>
<dbReference type="InterPro" id="IPR006638">
    <property type="entry name" value="Elp3/MiaA/NifB-like_rSAM"/>
</dbReference>
<evidence type="ECO:0000259" key="11">
    <source>
        <dbReference type="PROSITE" id="PS51918"/>
    </source>
</evidence>
<dbReference type="InterPro" id="IPR013785">
    <property type="entry name" value="Aldolase_TIM"/>
</dbReference>
<keyword evidence="13" id="KW-1185">Reference proteome</keyword>
<dbReference type="GO" id="GO:0005737">
    <property type="term" value="C:cytoplasm"/>
    <property type="evidence" value="ECO:0007669"/>
    <property type="project" value="UniProtKB-SubCell"/>
</dbReference>
<dbReference type="RefSeq" id="WP_123813737.1">
    <property type="nucleotide sequence ID" value="NZ_RKQZ01000001.1"/>
</dbReference>
<dbReference type="GO" id="GO:0004109">
    <property type="term" value="F:coproporphyrinogen oxidase activity"/>
    <property type="evidence" value="ECO:0007669"/>
    <property type="project" value="InterPro"/>
</dbReference>
<dbReference type="CDD" id="cd01335">
    <property type="entry name" value="Radical_SAM"/>
    <property type="match status" value="1"/>
</dbReference>